<evidence type="ECO:0000313" key="4">
    <source>
        <dbReference type="Proteomes" id="UP000193200"/>
    </source>
</evidence>
<feature type="repeat" description="TPR" evidence="1">
    <location>
        <begin position="405"/>
        <end position="438"/>
    </location>
</feature>
<dbReference type="RefSeq" id="WP_085882355.1">
    <property type="nucleotide sequence ID" value="NZ_FWFR01000001.1"/>
</dbReference>
<dbReference type="OrthoDB" id="54411at2"/>
<proteinExistence type="predicted"/>
<dbReference type="SUPFAM" id="SSF55073">
    <property type="entry name" value="Nucleotide cyclase"/>
    <property type="match status" value="1"/>
</dbReference>
<dbReference type="InParanoid" id="A0A1Y5S2P5"/>
<dbReference type="CDD" id="cd07302">
    <property type="entry name" value="CHD"/>
    <property type="match status" value="1"/>
</dbReference>
<dbReference type="GO" id="GO:0006171">
    <property type="term" value="P:cAMP biosynthetic process"/>
    <property type="evidence" value="ECO:0007669"/>
    <property type="project" value="TreeGrafter"/>
</dbReference>
<evidence type="ECO:0000256" key="1">
    <source>
        <dbReference type="PROSITE-ProRule" id="PRU00339"/>
    </source>
</evidence>
<keyword evidence="1" id="KW-0802">TPR repeat</keyword>
<organism evidence="3 4">
    <name type="scientific">Oceanibacterium hippocampi</name>
    <dbReference type="NCBI Taxonomy" id="745714"/>
    <lineage>
        <taxon>Bacteria</taxon>
        <taxon>Pseudomonadati</taxon>
        <taxon>Pseudomonadota</taxon>
        <taxon>Alphaproteobacteria</taxon>
        <taxon>Sneathiellales</taxon>
        <taxon>Sneathiellaceae</taxon>
        <taxon>Oceanibacterium</taxon>
    </lineage>
</organism>
<gene>
    <name evidence="3" type="ORF">OCH7691_01095</name>
</gene>
<dbReference type="Proteomes" id="UP000193200">
    <property type="component" value="Unassembled WGS sequence"/>
</dbReference>
<dbReference type="AlphaFoldDB" id="A0A1Y5S2P5"/>
<dbReference type="InterPro" id="IPR019734">
    <property type="entry name" value="TPR_rpt"/>
</dbReference>
<dbReference type="Gene3D" id="3.40.50.10070">
    <property type="entry name" value="TolB, N-terminal domain"/>
    <property type="match status" value="1"/>
</dbReference>
<dbReference type="Gene3D" id="3.30.70.1230">
    <property type="entry name" value="Nucleotide cyclase"/>
    <property type="match status" value="1"/>
</dbReference>
<dbReference type="PANTHER" id="PTHR43081:SF19">
    <property type="entry name" value="PH-SENSITIVE ADENYLATE CYCLASE RV1264"/>
    <property type="match status" value="1"/>
</dbReference>
<dbReference type="PROSITE" id="PS50125">
    <property type="entry name" value="GUANYLATE_CYCLASE_2"/>
    <property type="match status" value="1"/>
</dbReference>
<evidence type="ECO:0000259" key="2">
    <source>
        <dbReference type="PROSITE" id="PS50125"/>
    </source>
</evidence>
<name>A0A1Y5S2P5_9PROT</name>
<dbReference type="GO" id="GO:0004016">
    <property type="term" value="F:adenylate cyclase activity"/>
    <property type="evidence" value="ECO:0007669"/>
    <property type="project" value="UniProtKB-ARBA"/>
</dbReference>
<dbReference type="Pfam" id="PF00211">
    <property type="entry name" value="Guanylate_cyc"/>
    <property type="match status" value="1"/>
</dbReference>
<dbReference type="Gene3D" id="1.25.40.10">
    <property type="entry name" value="Tetratricopeptide repeat domain"/>
    <property type="match status" value="1"/>
</dbReference>
<feature type="domain" description="Guanylate cyclase" evidence="2">
    <location>
        <begin position="1"/>
        <end position="107"/>
    </location>
</feature>
<dbReference type="SMART" id="SM00028">
    <property type="entry name" value="TPR"/>
    <property type="match status" value="3"/>
</dbReference>
<evidence type="ECO:0000313" key="3">
    <source>
        <dbReference type="EMBL" id="SLN30963.1"/>
    </source>
</evidence>
<accession>A0A1Y5S2P5</accession>
<sequence>MAADVVDYSRLMGEDETHTLAALNALRQDILQPRIAGANGRIIKRMGDGWIVEFADVSNAVACAVDLQAGLAGHGIIRLRVGVHIGDVTIQEDDIYGDGINVAARLEALAEPGQVLISDMVHHSLDKKAAGQFGGGDMHALKNIARPVGVWRWPAGPAAADVADVVEAVEAANGLALPAKPSIAVLPFDNMSGDPEQEYFSDGITEDIITSLSKYRSFFVIARNTSFTFKGQSTDVKAAAAQLGVRYILEGSVRKSGERVRITAQLIEGESGNHIWADRFDRQLRDIFDVQDEITETIVGKIGPEIGSFERKLAARQRPGSLDAWGLMQRGLQEMWRLDAAGLAAGIDLFRQTLTQDPNLAQAHSYLSFALEQLSHTDSASDRADLLREARDHAVTAIGLDDTDALSHAVLARLYGNERRYEDAISAARHAIALNPNFSMAHHALAAICFWADRCAESIEASHQAIRLSPNDPFMPLVLAIRGQMIMRSGGDREAALENGRRAVRLQNADYRTWFLFASVCSDAGLADEARDAARRVLQLCPSFTVKRFRETWYPGISDTLMGYYVSQCALLGLPAE</sequence>
<dbReference type="EMBL" id="FWFR01000001">
    <property type="protein sequence ID" value="SLN30963.1"/>
    <property type="molecule type" value="Genomic_DNA"/>
</dbReference>
<dbReference type="SUPFAM" id="SSF48452">
    <property type="entry name" value="TPR-like"/>
    <property type="match status" value="1"/>
</dbReference>
<protein>
    <submittedName>
        <fullName evidence="3">Invasion protein regulator</fullName>
    </submittedName>
</protein>
<dbReference type="PROSITE" id="PS50005">
    <property type="entry name" value="TPR"/>
    <property type="match status" value="1"/>
</dbReference>
<keyword evidence="4" id="KW-1185">Reference proteome</keyword>
<dbReference type="GO" id="GO:0035556">
    <property type="term" value="P:intracellular signal transduction"/>
    <property type="evidence" value="ECO:0007669"/>
    <property type="project" value="InterPro"/>
</dbReference>
<dbReference type="InterPro" id="IPR011990">
    <property type="entry name" value="TPR-like_helical_dom_sf"/>
</dbReference>
<dbReference type="InterPro" id="IPR050697">
    <property type="entry name" value="Adenylyl/Guanylyl_Cyclase_3/4"/>
</dbReference>
<dbReference type="InterPro" id="IPR029787">
    <property type="entry name" value="Nucleotide_cyclase"/>
</dbReference>
<reference evidence="3 4" key="1">
    <citation type="submission" date="2017-03" db="EMBL/GenBank/DDBJ databases">
        <authorList>
            <person name="Afonso C.L."/>
            <person name="Miller P.J."/>
            <person name="Scott M.A."/>
            <person name="Spackman E."/>
            <person name="Goraichik I."/>
            <person name="Dimitrov K.M."/>
            <person name="Suarez D.L."/>
            <person name="Swayne D.E."/>
        </authorList>
    </citation>
    <scope>NUCLEOTIDE SEQUENCE [LARGE SCALE GENOMIC DNA]</scope>
    <source>
        <strain evidence="3 4">CECT 7691</strain>
    </source>
</reference>
<dbReference type="InterPro" id="IPR001054">
    <property type="entry name" value="A/G_cyclase"/>
</dbReference>
<dbReference type="PANTHER" id="PTHR43081">
    <property type="entry name" value="ADENYLATE CYCLASE, TERMINAL-DIFFERENTIATION SPECIFIC-RELATED"/>
    <property type="match status" value="1"/>
</dbReference>
<dbReference type="Pfam" id="PF13181">
    <property type="entry name" value="TPR_8"/>
    <property type="match status" value="1"/>
</dbReference>